<evidence type="ECO:0000256" key="1">
    <source>
        <dbReference type="SAM" id="SignalP"/>
    </source>
</evidence>
<dbReference type="AlphaFoldDB" id="A0A212TI88"/>
<keyword evidence="3" id="KW-1185">Reference proteome</keyword>
<evidence type="ECO:0000313" key="3">
    <source>
        <dbReference type="Proteomes" id="UP000198131"/>
    </source>
</evidence>
<feature type="chain" id="PRO_5012374730" evidence="1">
    <location>
        <begin position="24"/>
        <end position="129"/>
    </location>
</feature>
<gene>
    <name evidence="2" type="ORF">SAMN06265337_1361</name>
</gene>
<sequence>MLFRYYRVLLLLLIIGGATSSQAATPHQVRALLRLEPATKHFWCRYTLTIPAEAAPENIRLNLNKAFKVLSVNAPRSTQQRVAPYMYSVYQDTVQGIEVAYAPHNRQPRQITITYEGTLSSRFATEQVM</sequence>
<evidence type="ECO:0000313" key="2">
    <source>
        <dbReference type="EMBL" id="SNC65703.1"/>
    </source>
</evidence>
<dbReference type="EMBL" id="FYEW01000001">
    <property type="protein sequence ID" value="SNC65703.1"/>
    <property type="molecule type" value="Genomic_DNA"/>
</dbReference>
<accession>A0A212TI88</accession>
<protein>
    <submittedName>
        <fullName evidence="2">Uncharacterized protein</fullName>
    </submittedName>
</protein>
<dbReference type="Proteomes" id="UP000198131">
    <property type="component" value="Unassembled WGS sequence"/>
</dbReference>
<dbReference type="RefSeq" id="WP_212590368.1">
    <property type="nucleotide sequence ID" value="NZ_FYEW01000001.1"/>
</dbReference>
<proteinExistence type="predicted"/>
<keyword evidence="1" id="KW-0732">Signal</keyword>
<organism evidence="2 3">
    <name type="scientific">Hymenobacter gelipurpurascens</name>
    <dbReference type="NCBI Taxonomy" id="89968"/>
    <lineage>
        <taxon>Bacteria</taxon>
        <taxon>Pseudomonadati</taxon>
        <taxon>Bacteroidota</taxon>
        <taxon>Cytophagia</taxon>
        <taxon>Cytophagales</taxon>
        <taxon>Hymenobacteraceae</taxon>
        <taxon>Hymenobacter</taxon>
    </lineage>
</organism>
<reference evidence="3" key="1">
    <citation type="submission" date="2017-06" db="EMBL/GenBank/DDBJ databases">
        <authorList>
            <person name="Varghese N."/>
            <person name="Submissions S."/>
        </authorList>
    </citation>
    <scope>NUCLEOTIDE SEQUENCE [LARGE SCALE GENOMIC DNA]</scope>
    <source>
        <strain evidence="3">DSM 11116</strain>
    </source>
</reference>
<name>A0A212TI88_9BACT</name>
<feature type="signal peptide" evidence="1">
    <location>
        <begin position="1"/>
        <end position="23"/>
    </location>
</feature>